<accession>A0ABY8QZB8</accession>
<dbReference type="PROSITE" id="PS50173">
    <property type="entry name" value="UMUC"/>
    <property type="match status" value="1"/>
</dbReference>
<comment type="function">
    <text evidence="3">Poorly processive, error-prone DNA polymerase involved in untargeted mutagenesis. Copies undamaged DNA at stalled replication forks, which arise in vivo from mismatched or misaligned primer ends. These misaligned primers can be extended by PolIV. Exhibits no 3'-5' exonuclease (proofreading) activity. May be involved in translesional synthesis, in conjunction with the beta clamp from PolIII.</text>
</comment>
<feature type="region of interest" description="Disordered" evidence="4">
    <location>
        <begin position="328"/>
        <end position="365"/>
    </location>
</feature>
<dbReference type="RefSeq" id="WP_349640517.1">
    <property type="nucleotide sequence ID" value="NZ_CP090958.1"/>
</dbReference>
<gene>
    <name evidence="6" type="ORF">LWF01_08030</name>
</gene>
<sequence>MTEPRVIVLLCPDWPVVAAAVEANISAHRPVAVISGNEVVACSATARSAGVARGQRRRLAQLRAPDLVILDPDDDRDARLFDPVITASEHIVAQVQPIHPGILAVGVESPRQYFGSELAATEKLLTHLTDSTGYEIMVGIADTIFAGTIAAARSARVQAGGTADFLAPLPIDELIRPEVPAWTNRYELVDLLQRLGLRTLGAFAALSSTEVANRFGPDAMLAHRQAGGLPGLPMAGRRPETPLVVERLLDPPADRIDSAAFAAISLAEEFLQLVHARGLVCSQIRVEARTDGGQSTVRVWRHDVSLTARDIADRTRWQLDGWLSSFSRNRKRGGSRSGPDAGPGGGAGSGPGPGAAADATDEADRDEAGSAIVLLRLEAEEVSTPGSWQHTVFDDKRENDEKVRRTISRVQGLIGAGKVLSGSLQGGRDATQENLWTPWQQPAASLLPRKAPWPGRLPSPHPVRLMHEEVRVLDPRGRSVTVGIAEGLSDRPAVLLRLDDKDRPFSLPVVSWSGAWPLETQWWDPDAARRRARLQFIVQTGEAFLLTCESGRWWIEGCYE</sequence>
<evidence type="ECO:0000313" key="6">
    <source>
        <dbReference type="EMBL" id="WGW13694.1"/>
    </source>
</evidence>
<dbReference type="PANTHER" id="PTHR35369">
    <property type="entry name" value="BLR3025 PROTEIN-RELATED"/>
    <property type="match status" value="1"/>
</dbReference>
<protein>
    <submittedName>
        <fullName evidence="6">DNA polymerase Y family protein</fullName>
    </submittedName>
</protein>
<proteinExistence type="inferred from homology"/>
<dbReference type="Gene3D" id="3.40.1170.60">
    <property type="match status" value="1"/>
</dbReference>
<organism evidence="6 7">
    <name type="scientific">Saxibacter everestensis</name>
    <dbReference type="NCBI Taxonomy" id="2909229"/>
    <lineage>
        <taxon>Bacteria</taxon>
        <taxon>Bacillati</taxon>
        <taxon>Actinomycetota</taxon>
        <taxon>Actinomycetes</taxon>
        <taxon>Micrococcales</taxon>
        <taxon>Brevibacteriaceae</taxon>
        <taxon>Saxibacter</taxon>
    </lineage>
</organism>
<dbReference type="Gene3D" id="3.30.70.270">
    <property type="match status" value="1"/>
</dbReference>
<dbReference type="InterPro" id="IPR043128">
    <property type="entry name" value="Rev_trsase/Diguanyl_cyclase"/>
</dbReference>
<name>A0ABY8QZB8_9MICO</name>
<dbReference type="SUPFAM" id="SSF56672">
    <property type="entry name" value="DNA/RNA polymerases"/>
    <property type="match status" value="1"/>
</dbReference>
<keyword evidence="7" id="KW-1185">Reference proteome</keyword>
<evidence type="ECO:0000256" key="1">
    <source>
        <dbReference type="ARBA" id="ARBA00010945"/>
    </source>
</evidence>
<dbReference type="InterPro" id="IPR050356">
    <property type="entry name" value="SulA_CellDiv_inhibitor"/>
</dbReference>
<dbReference type="Proteomes" id="UP001209083">
    <property type="component" value="Chromosome"/>
</dbReference>
<evidence type="ECO:0000256" key="4">
    <source>
        <dbReference type="SAM" id="MobiDB-lite"/>
    </source>
</evidence>
<feature type="domain" description="UmuC" evidence="5">
    <location>
        <begin position="28"/>
        <end position="150"/>
    </location>
</feature>
<evidence type="ECO:0000256" key="3">
    <source>
        <dbReference type="ARBA" id="ARBA00025589"/>
    </source>
</evidence>
<dbReference type="CDD" id="cd03468">
    <property type="entry name" value="PolY_like"/>
    <property type="match status" value="1"/>
</dbReference>
<evidence type="ECO:0000313" key="7">
    <source>
        <dbReference type="Proteomes" id="UP001209083"/>
    </source>
</evidence>
<comment type="similarity">
    <text evidence="1">Belongs to the DNA polymerase type-Y family.</text>
</comment>
<dbReference type="InterPro" id="IPR001126">
    <property type="entry name" value="UmuC"/>
</dbReference>
<dbReference type="EMBL" id="CP090958">
    <property type="protein sequence ID" value="WGW13694.1"/>
    <property type="molecule type" value="Genomic_DNA"/>
</dbReference>
<keyword evidence="2" id="KW-0227">DNA damage</keyword>
<dbReference type="PANTHER" id="PTHR35369:SF2">
    <property type="entry name" value="BLR3025 PROTEIN"/>
    <property type="match status" value="1"/>
</dbReference>
<evidence type="ECO:0000256" key="2">
    <source>
        <dbReference type="ARBA" id="ARBA00022763"/>
    </source>
</evidence>
<reference evidence="6 7" key="1">
    <citation type="submission" date="2023-05" db="EMBL/GenBank/DDBJ databases">
        <title>Lithophilousrod everest ZFBP1038 complete genpme.</title>
        <authorList>
            <person name="Tian M."/>
        </authorList>
    </citation>
    <scope>NUCLEOTIDE SEQUENCE [LARGE SCALE GENOMIC DNA]</scope>
    <source>
        <strain evidence="6 7">ZFBP1038</strain>
    </source>
</reference>
<feature type="compositionally biased region" description="Gly residues" evidence="4">
    <location>
        <begin position="341"/>
        <end position="353"/>
    </location>
</feature>
<evidence type="ECO:0000259" key="5">
    <source>
        <dbReference type="PROSITE" id="PS50173"/>
    </source>
</evidence>
<dbReference type="InterPro" id="IPR043502">
    <property type="entry name" value="DNA/RNA_pol_sf"/>
</dbReference>
<dbReference type="Pfam" id="PF00817">
    <property type="entry name" value="IMS"/>
    <property type="match status" value="1"/>
</dbReference>